<evidence type="ECO:0000313" key="1">
    <source>
        <dbReference type="EMBL" id="TQM75455.1"/>
    </source>
</evidence>
<organism evidence="1 2">
    <name type="scientific">Thermopolyspora flexuosa</name>
    <dbReference type="NCBI Taxonomy" id="103836"/>
    <lineage>
        <taxon>Bacteria</taxon>
        <taxon>Bacillati</taxon>
        <taxon>Actinomycetota</taxon>
        <taxon>Actinomycetes</taxon>
        <taxon>Streptosporangiales</taxon>
        <taxon>Streptosporangiaceae</taxon>
        <taxon>Thermopolyspora</taxon>
    </lineage>
</organism>
<protein>
    <submittedName>
        <fullName evidence="1">Uncharacterized protein</fullName>
    </submittedName>
</protein>
<reference evidence="1 2" key="1">
    <citation type="submission" date="2019-06" db="EMBL/GenBank/DDBJ databases">
        <title>Sequencing the genomes of 1000 actinobacteria strains.</title>
        <authorList>
            <person name="Klenk H.-P."/>
        </authorList>
    </citation>
    <scope>NUCLEOTIDE SEQUENCE [LARGE SCALE GENOMIC DNA]</scope>
    <source>
        <strain evidence="1 2">DSM 43186</strain>
    </source>
</reference>
<sequence>MDLYQRQQFDMLLLTAADRLAERAVQRCGGHAEALRRLRENPDGEGVWLTDYVDALFAEFCLDDADGAAFVLRALRTRKVAVSAEGTVTDVLVRLAKAAFADLLAAKVIEALDRAERYG</sequence>
<gene>
    <name evidence="1" type="ORF">FHX40_2163</name>
</gene>
<keyword evidence="2" id="KW-1185">Reference proteome</keyword>
<proteinExistence type="predicted"/>
<dbReference type="RefSeq" id="WP_142259470.1">
    <property type="nucleotide sequence ID" value="NZ_BMPV01000001.1"/>
</dbReference>
<dbReference type="EMBL" id="VFPQ01000001">
    <property type="protein sequence ID" value="TQM75455.1"/>
    <property type="molecule type" value="Genomic_DNA"/>
</dbReference>
<name>A0A543IY05_9ACTN</name>
<evidence type="ECO:0000313" key="2">
    <source>
        <dbReference type="Proteomes" id="UP000319213"/>
    </source>
</evidence>
<dbReference type="OrthoDB" id="4375301at2"/>
<dbReference type="Proteomes" id="UP000319213">
    <property type="component" value="Unassembled WGS sequence"/>
</dbReference>
<comment type="caution">
    <text evidence="1">The sequence shown here is derived from an EMBL/GenBank/DDBJ whole genome shotgun (WGS) entry which is preliminary data.</text>
</comment>
<dbReference type="AlphaFoldDB" id="A0A543IY05"/>
<accession>A0A543IY05</accession>